<evidence type="ECO:0000256" key="2">
    <source>
        <dbReference type="ARBA" id="ARBA00022605"/>
    </source>
</evidence>
<dbReference type="CDD" id="cd07914">
    <property type="entry name" value="IGPD"/>
    <property type="match status" value="1"/>
</dbReference>
<proteinExistence type="inferred from homology"/>
<evidence type="ECO:0000256" key="5">
    <source>
        <dbReference type="HAMAP-Rule" id="MF_00076"/>
    </source>
</evidence>
<keyword evidence="2 5" id="KW-0028">Amino-acid biosynthesis</keyword>
<sequence>MREGRVERKTNETEIAVRVNLDGQGDYQIDTGIGFLDHMLAQLARHGLLDLEIAAKGDLQIDAHHTTEDTGIALGQAVAQALGERTGVQRYGHAYLPMDETLTRVALDLSNRAYLVWKVDFSRDKVGDFDTELFREFFQAFAQHAGITLHVETLYGDNNHHIAESAFKALARALRAAVEIDPRKADQVPSTKGAL</sequence>
<dbReference type="PANTHER" id="PTHR23133">
    <property type="entry name" value="IMIDAZOLEGLYCEROL-PHOSPHATE DEHYDRATASE HIS7"/>
    <property type="match status" value="1"/>
</dbReference>
<evidence type="ECO:0000256" key="1">
    <source>
        <dbReference type="ARBA" id="ARBA00005047"/>
    </source>
</evidence>
<keyword evidence="3 5" id="KW-0368">Histidine biosynthesis</keyword>
<evidence type="ECO:0000256" key="6">
    <source>
        <dbReference type="RuleBase" id="RU000599"/>
    </source>
</evidence>
<evidence type="ECO:0000256" key="3">
    <source>
        <dbReference type="ARBA" id="ARBA00023102"/>
    </source>
</evidence>
<name>A0ABS1DBW0_9PROT</name>
<dbReference type="NCBIfam" id="NF002114">
    <property type="entry name" value="PRK00951.2-4"/>
    <property type="match status" value="1"/>
</dbReference>
<evidence type="ECO:0000313" key="7">
    <source>
        <dbReference type="EMBL" id="MBK1667417.1"/>
    </source>
</evidence>
<dbReference type="RefSeq" id="WP_200339508.1">
    <property type="nucleotide sequence ID" value="NZ_NRRL01000007.1"/>
</dbReference>
<keyword evidence="8" id="KW-1185">Reference proteome</keyword>
<dbReference type="InterPro" id="IPR020565">
    <property type="entry name" value="ImidazoleglycerP_deHydtase_CS"/>
</dbReference>
<dbReference type="PROSITE" id="PS00954">
    <property type="entry name" value="IGP_DEHYDRATASE_1"/>
    <property type="match status" value="1"/>
</dbReference>
<dbReference type="EC" id="4.2.1.19" evidence="5 6"/>
<dbReference type="Pfam" id="PF00475">
    <property type="entry name" value="IGPD"/>
    <property type="match status" value="1"/>
</dbReference>
<keyword evidence="4 5" id="KW-0456">Lyase</keyword>
<dbReference type="PROSITE" id="PS00955">
    <property type="entry name" value="IGP_DEHYDRATASE_2"/>
    <property type="match status" value="1"/>
</dbReference>
<comment type="catalytic activity">
    <reaction evidence="5 6">
        <text>D-erythro-1-(imidazol-4-yl)glycerol 3-phosphate = 3-(imidazol-4-yl)-2-oxopropyl phosphate + H2O</text>
        <dbReference type="Rhea" id="RHEA:11040"/>
        <dbReference type="ChEBI" id="CHEBI:15377"/>
        <dbReference type="ChEBI" id="CHEBI:57766"/>
        <dbReference type="ChEBI" id="CHEBI:58278"/>
        <dbReference type="EC" id="4.2.1.19"/>
    </reaction>
</comment>
<dbReference type="InterPro" id="IPR020568">
    <property type="entry name" value="Ribosomal_Su5_D2-typ_SF"/>
</dbReference>
<evidence type="ECO:0000256" key="4">
    <source>
        <dbReference type="ARBA" id="ARBA00023239"/>
    </source>
</evidence>
<evidence type="ECO:0000313" key="8">
    <source>
        <dbReference type="Proteomes" id="UP001296873"/>
    </source>
</evidence>
<dbReference type="PANTHER" id="PTHR23133:SF2">
    <property type="entry name" value="IMIDAZOLEGLYCEROL-PHOSPHATE DEHYDRATASE"/>
    <property type="match status" value="1"/>
</dbReference>
<dbReference type="Gene3D" id="3.30.230.40">
    <property type="entry name" value="Imidazole glycerol phosphate dehydratase, domain 1"/>
    <property type="match status" value="2"/>
</dbReference>
<dbReference type="SUPFAM" id="SSF54211">
    <property type="entry name" value="Ribosomal protein S5 domain 2-like"/>
    <property type="match status" value="2"/>
</dbReference>
<dbReference type="HAMAP" id="MF_00076">
    <property type="entry name" value="HisB"/>
    <property type="match status" value="1"/>
</dbReference>
<protein>
    <recommendedName>
        <fullName evidence="5 6">Imidazoleglycerol-phosphate dehydratase</fullName>
        <shortName evidence="5">IGPD</shortName>
        <ecNumber evidence="5 6">4.2.1.19</ecNumber>
    </recommendedName>
</protein>
<dbReference type="EMBL" id="NRRL01000007">
    <property type="protein sequence ID" value="MBK1667417.1"/>
    <property type="molecule type" value="Genomic_DNA"/>
</dbReference>
<dbReference type="InterPro" id="IPR038494">
    <property type="entry name" value="IGPD_sf"/>
</dbReference>
<dbReference type="InterPro" id="IPR000807">
    <property type="entry name" value="ImidazoleglycerolP_deHydtase"/>
</dbReference>
<comment type="subcellular location">
    <subcellularLocation>
        <location evidence="5 6">Cytoplasm</location>
    </subcellularLocation>
</comment>
<keyword evidence="5" id="KW-0963">Cytoplasm</keyword>
<comment type="similarity">
    <text evidence="5 6">Belongs to the imidazoleglycerol-phosphate dehydratase family.</text>
</comment>
<dbReference type="NCBIfam" id="NF002111">
    <property type="entry name" value="PRK00951.2-1"/>
    <property type="match status" value="1"/>
</dbReference>
<dbReference type="Proteomes" id="UP001296873">
    <property type="component" value="Unassembled WGS sequence"/>
</dbReference>
<organism evidence="7 8">
    <name type="scientific">Rhodovibrio sodomensis</name>
    <dbReference type="NCBI Taxonomy" id="1088"/>
    <lineage>
        <taxon>Bacteria</taxon>
        <taxon>Pseudomonadati</taxon>
        <taxon>Pseudomonadota</taxon>
        <taxon>Alphaproteobacteria</taxon>
        <taxon>Rhodospirillales</taxon>
        <taxon>Rhodovibrionaceae</taxon>
        <taxon>Rhodovibrio</taxon>
    </lineage>
</organism>
<gene>
    <name evidence="5" type="primary">hisB</name>
    <name evidence="7" type="ORF">CKO28_05155</name>
</gene>
<accession>A0ABS1DBW0</accession>
<dbReference type="NCBIfam" id="NF002106">
    <property type="entry name" value="PRK00951.1-1"/>
    <property type="match status" value="1"/>
</dbReference>
<comment type="pathway">
    <text evidence="1 5 6">Amino-acid biosynthesis; L-histidine biosynthesis; L-histidine from 5-phospho-alpha-D-ribose 1-diphosphate: step 6/9.</text>
</comment>
<dbReference type="NCBIfam" id="NF002109">
    <property type="entry name" value="PRK00951.1-5"/>
    <property type="match status" value="1"/>
</dbReference>
<reference evidence="7 8" key="1">
    <citation type="journal article" date="2020" name="Microorganisms">
        <title>Osmotic Adaptation and Compatible Solute Biosynthesis of Phototrophic Bacteria as Revealed from Genome Analyses.</title>
        <authorList>
            <person name="Imhoff J.F."/>
            <person name="Rahn T."/>
            <person name="Kunzel S."/>
            <person name="Keller A."/>
            <person name="Neulinger S.C."/>
        </authorList>
    </citation>
    <scope>NUCLEOTIDE SEQUENCE [LARGE SCALE GENOMIC DNA]</scope>
    <source>
        <strain evidence="7 8">DSM 9895</strain>
    </source>
</reference>
<comment type="caution">
    <text evidence="7">The sequence shown here is derived from an EMBL/GenBank/DDBJ whole genome shotgun (WGS) entry which is preliminary data.</text>
</comment>